<feature type="compositionally biased region" description="Polar residues" evidence="1">
    <location>
        <begin position="169"/>
        <end position="189"/>
    </location>
</feature>
<feature type="region of interest" description="Disordered" evidence="1">
    <location>
        <begin position="156"/>
        <end position="238"/>
    </location>
</feature>
<organism evidence="2 3">
    <name type="scientific">Jatropha curcas</name>
    <name type="common">Barbados nut</name>
    <dbReference type="NCBI Taxonomy" id="180498"/>
    <lineage>
        <taxon>Eukaryota</taxon>
        <taxon>Viridiplantae</taxon>
        <taxon>Streptophyta</taxon>
        <taxon>Embryophyta</taxon>
        <taxon>Tracheophyta</taxon>
        <taxon>Spermatophyta</taxon>
        <taxon>Magnoliopsida</taxon>
        <taxon>eudicotyledons</taxon>
        <taxon>Gunneridae</taxon>
        <taxon>Pentapetalae</taxon>
        <taxon>rosids</taxon>
        <taxon>fabids</taxon>
        <taxon>Malpighiales</taxon>
        <taxon>Euphorbiaceae</taxon>
        <taxon>Crotonoideae</taxon>
        <taxon>Jatropheae</taxon>
        <taxon>Jatropha</taxon>
    </lineage>
</organism>
<proteinExistence type="predicted"/>
<sequence>MVNDEGDPLVLPIRPITRSRAKRYGAAISLFVQAQITQELHDAAFNKCCEELEGIPKLLMLLKNYTTARERLISSQTDEFEAKSRIDEVALYLEAVGVEKKRKVYGISSQASQFYCGLASHASAASAPPQPEHTAEEFTKLRDRVDDQQRQIAELRAPVMRLSGEPGAGTSSSDLAPATNRNVSTSQQQPLLSPDLDAADDTLGTPPGTTAHPAGTHPGDSTSDRADERPRRFDFGSG</sequence>
<feature type="compositionally biased region" description="Basic and acidic residues" evidence="1">
    <location>
        <begin position="222"/>
        <end position="238"/>
    </location>
</feature>
<reference evidence="2 3" key="1">
    <citation type="journal article" date="2014" name="PLoS ONE">
        <title>Global Analysis of Gene Expression Profiles in Physic Nut (Jatropha curcas L.) Seedlings Exposed to Salt Stress.</title>
        <authorList>
            <person name="Zhang L."/>
            <person name="Zhang C."/>
            <person name="Wu P."/>
            <person name="Chen Y."/>
            <person name="Li M."/>
            <person name="Jiang H."/>
            <person name="Wu G."/>
        </authorList>
    </citation>
    <scope>NUCLEOTIDE SEQUENCE [LARGE SCALE GENOMIC DNA]</scope>
    <source>
        <strain evidence="3">cv. GZQX0401</strain>
        <tissue evidence="2">Young leaves</tissue>
    </source>
</reference>
<accession>A0A067K4X1</accession>
<gene>
    <name evidence="2" type="ORF">JCGZ_20999</name>
</gene>
<keyword evidence="3" id="KW-1185">Reference proteome</keyword>
<protein>
    <submittedName>
        <fullName evidence="2">Uncharacterized protein</fullName>
    </submittedName>
</protein>
<evidence type="ECO:0000313" key="2">
    <source>
        <dbReference type="EMBL" id="KDP27290.1"/>
    </source>
</evidence>
<dbReference type="Proteomes" id="UP000027138">
    <property type="component" value="Unassembled WGS sequence"/>
</dbReference>
<name>A0A067K4X1_JATCU</name>
<feature type="compositionally biased region" description="Low complexity" evidence="1">
    <location>
        <begin position="190"/>
        <end position="219"/>
    </location>
</feature>
<dbReference type="OrthoDB" id="1732171at2759"/>
<evidence type="ECO:0000256" key="1">
    <source>
        <dbReference type="SAM" id="MobiDB-lite"/>
    </source>
</evidence>
<dbReference type="EMBL" id="KK914859">
    <property type="protein sequence ID" value="KDP27290.1"/>
    <property type="molecule type" value="Genomic_DNA"/>
</dbReference>
<dbReference type="AlphaFoldDB" id="A0A067K4X1"/>
<evidence type="ECO:0000313" key="3">
    <source>
        <dbReference type="Proteomes" id="UP000027138"/>
    </source>
</evidence>